<feature type="transmembrane region" description="Helical" evidence="2">
    <location>
        <begin position="242"/>
        <end position="264"/>
    </location>
</feature>
<dbReference type="PANTHER" id="PTHR22696">
    <property type="entry name" value="E3 UBIQUITIN-PROTEIN LIGASE RNF26"/>
    <property type="match status" value="1"/>
</dbReference>
<feature type="transmembrane region" description="Helical" evidence="2">
    <location>
        <begin position="183"/>
        <end position="202"/>
    </location>
</feature>
<organism evidence="3 4">
    <name type="scientific">Jimgerdemannia flammicorona</name>
    <dbReference type="NCBI Taxonomy" id="994334"/>
    <lineage>
        <taxon>Eukaryota</taxon>
        <taxon>Fungi</taxon>
        <taxon>Fungi incertae sedis</taxon>
        <taxon>Mucoromycota</taxon>
        <taxon>Mucoromycotina</taxon>
        <taxon>Endogonomycetes</taxon>
        <taxon>Endogonales</taxon>
        <taxon>Endogonaceae</taxon>
        <taxon>Jimgerdemannia</taxon>
    </lineage>
</organism>
<dbReference type="GO" id="GO:0006511">
    <property type="term" value="P:ubiquitin-dependent protein catabolic process"/>
    <property type="evidence" value="ECO:0007669"/>
    <property type="project" value="TreeGrafter"/>
</dbReference>
<evidence type="ECO:0000256" key="1">
    <source>
        <dbReference type="SAM" id="MobiDB-lite"/>
    </source>
</evidence>
<feature type="transmembrane region" description="Helical" evidence="2">
    <location>
        <begin position="46"/>
        <end position="65"/>
    </location>
</feature>
<dbReference type="EMBL" id="RBNJ01001377">
    <property type="protein sequence ID" value="RUS33216.1"/>
    <property type="molecule type" value="Genomic_DNA"/>
</dbReference>
<keyword evidence="4" id="KW-1185">Reference proteome</keyword>
<dbReference type="PANTHER" id="PTHR22696:SF1">
    <property type="entry name" value="E3 UBIQUITIN-PROTEIN LIGASE RNF26"/>
    <property type="match status" value="1"/>
</dbReference>
<protein>
    <submittedName>
        <fullName evidence="3">Uncharacterized protein</fullName>
    </submittedName>
</protein>
<dbReference type="Proteomes" id="UP000274822">
    <property type="component" value="Unassembled WGS sequence"/>
</dbReference>
<dbReference type="GO" id="GO:0061630">
    <property type="term" value="F:ubiquitin protein ligase activity"/>
    <property type="evidence" value="ECO:0007669"/>
    <property type="project" value="TreeGrafter"/>
</dbReference>
<name>A0A433QTY7_9FUNG</name>
<gene>
    <name evidence="3" type="ORF">BC938DRAFT_472551</name>
</gene>
<evidence type="ECO:0000313" key="3">
    <source>
        <dbReference type="EMBL" id="RUS33216.1"/>
    </source>
</evidence>
<sequence length="706" mass="79292">MPSLHSRIVAFADSITDNFHAMLPDNWSLQNISAPIPNGTAFQPTFINFFVSPYFLVLLFLSIVINRIHAIVSPRNAHPLPFLTKLGVRTPSIFLLCKSITILLSFLSSIHEWRDHLPSFVAEASAGMKGGDVLWAAFKAMSTVTIIETFLSCVERRPSPQEQTVSLFEWAIMLYFTTAGNEIFLVAFIQVCQLLVLQLTFLHPRGYAYRLIPTTVFGLAGLLHFCYSLWSFSSTYPSLQFLARLPELMVVCITIVSISIHLLAMKVGNFRRHMFEPHSLPGLHEDYAIAIFKLGSACLEATRGVGYRNEVESIRVPAGTVVDDHQHNLRPSIVKLEKHHQAPRPPLSAFENEMADDVGQVYESEPPMYQQVRFHHIGTFCTTCAELVRSFWRAVRAGARRTYRRVVYRTIEMPLLLHKEEGRDEEEEEEGAEHDDEEELFRRFVADDWKLFEEEAEDEDEDYCVTDEESGIVDENDEDADDFANCVDQQDFASDGARSLTPGSVAPLVEELLDLAMDMREQDMQPSTTSTPSSSFFALPSTSPFSSPTNQATSTPLLSLFIAHYLHPSTVTRTRYRNITNPPAEEDQHDRRGSYPSGSHIRLLPPPPLPPLQMLTSYRRLHHPCASCVSRRLAPFCSGRVAASCYVMSAEKVWLSGGLKIARAVGGRSTGIAEYICHEEVTDIGEAEKPCAKIMSGYVIFAAFNV</sequence>
<reference evidence="3 4" key="1">
    <citation type="journal article" date="2018" name="New Phytol.">
        <title>Phylogenomics of Endogonaceae and evolution of mycorrhizas within Mucoromycota.</title>
        <authorList>
            <person name="Chang Y."/>
            <person name="Desiro A."/>
            <person name="Na H."/>
            <person name="Sandor L."/>
            <person name="Lipzen A."/>
            <person name="Clum A."/>
            <person name="Barry K."/>
            <person name="Grigoriev I.V."/>
            <person name="Martin F.M."/>
            <person name="Stajich J.E."/>
            <person name="Smith M.E."/>
            <person name="Bonito G."/>
            <person name="Spatafora J.W."/>
        </authorList>
    </citation>
    <scope>NUCLEOTIDE SEQUENCE [LARGE SCALE GENOMIC DNA]</scope>
    <source>
        <strain evidence="3 4">AD002</strain>
    </source>
</reference>
<feature type="transmembrane region" description="Helical" evidence="2">
    <location>
        <begin position="209"/>
        <end position="230"/>
    </location>
</feature>
<feature type="region of interest" description="Disordered" evidence="1">
    <location>
        <begin position="574"/>
        <end position="602"/>
    </location>
</feature>
<keyword evidence="2" id="KW-1133">Transmembrane helix</keyword>
<evidence type="ECO:0000313" key="4">
    <source>
        <dbReference type="Proteomes" id="UP000274822"/>
    </source>
</evidence>
<accession>A0A433QTY7</accession>
<dbReference type="AlphaFoldDB" id="A0A433QTY7"/>
<keyword evidence="2" id="KW-0812">Transmembrane</keyword>
<proteinExistence type="predicted"/>
<dbReference type="GO" id="GO:0016567">
    <property type="term" value="P:protein ubiquitination"/>
    <property type="evidence" value="ECO:0007669"/>
    <property type="project" value="TreeGrafter"/>
</dbReference>
<comment type="caution">
    <text evidence="3">The sequence shown here is derived from an EMBL/GenBank/DDBJ whole genome shotgun (WGS) entry which is preliminary data.</text>
</comment>
<feature type="transmembrane region" description="Helical" evidence="2">
    <location>
        <begin position="86"/>
        <end position="110"/>
    </location>
</feature>
<evidence type="ECO:0000256" key="2">
    <source>
        <dbReference type="SAM" id="Phobius"/>
    </source>
</evidence>
<keyword evidence="2" id="KW-0472">Membrane</keyword>